<reference evidence="2" key="1">
    <citation type="journal article" date="2006" name="PLoS Biol.">
        <title>Macronuclear genome sequence of the ciliate Tetrahymena thermophila, a model eukaryote.</title>
        <authorList>
            <person name="Eisen J.A."/>
            <person name="Coyne R.S."/>
            <person name="Wu M."/>
            <person name="Wu D."/>
            <person name="Thiagarajan M."/>
            <person name="Wortman J.R."/>
            <person name="Badger J.H."/>
            <person name="Ren Q."/>
            <person name="Amedeo P."/>
            <person name="Jones K.M."/>
            <person name="Tallon L.J."/>
            <person name="Delcher A.L."/>
            <person name="Salzberg S.L."/>
            <person name="Silva J.C."/>
            <person name="Haas B.J."/>
            <person name="Majoros W.H."/>
            <person name="Farzad M."/>
            <person name="Carlton J.M."/>
            <person name="Smith R.K. Jr."/>
            <person name="Garg J."/>
            <person name="Pearlman R.E."/>
            <person name="Karrer K.M."/>
            <person name="Sun L."/>
            <person name="Manning G."/>
            <person name="Elde N.C."/>
            <person name="Turkewitz A.P."/>
            <person name="Asai D.J."/>
            <person name="Wilkes D.E."/>
            <person name="Wang Y."/>
            <person name="Cai H."/>
            <person name="Collins K."/>
            <person name="Stewart B.A."/>
            <person name="Lee S.R."/>
            <person name="Wilamowska K."/>
            <person name="Weinberg Z."/>
            <person name="Ruzzo W.L."/>
            <person name="Wloga D."/>
            <person name="Gaertig J."/>
            <person name="Frankel J."/>
            <person name="Tsao C.-C."/>
            <person name="Gorovsky M.A."/>
            <person name="Keeling P.J."/>
            <person name="Waller R.F."/>
            <person name="Patron N.J."/>
            <person name="Cherry J.M."/>
            <person name="Stover N.A."/>
            <person name="Krieger C.J."/>
            <person name="del Toro C."/>
            <person name="Ryder H.F."/>
            <person name="Williamson S.C."/>
            <person name="Barbeau R.A."/>
            <person name="Hamilton E.P."/>
            <person name="Orias E."/>
        </authorList>
    </citation>
    <scope>NUCLEOTIDE SEQUENCE [LARGE SCALE GENOMIC DNA]</scope>
    <source>
        <strain evidence="2">SB210</strain>
    </source>
</reference>
<sequence length="248" mass="29207">MRQKSSVLQNEFVLKKMVKIVWLTQKKDVPKIQKIDMSLSLQGKFKKISRIIETPITCTMIYLKQIGSISPRQQIIYRKKKEKVIGIQILANFLFKRLLSQNSQFLKKKLIKILVVTDKITPKLPKIFQIYGLFPQFPQSLYYLRNAFQLHESIPNPTSVKGVKKIQQQSVKKTISNQFIVINDFLFCMYHDLWWFFIQLKIITYKVQEYTINCKTRKKKIVKLSLPLISSKNVPVEISFKCATIVIF</sequence>
<dbReference type="InParanoid" id="Q22P98"/>
<gene>
    <name evidence="1" type="ORF">TTHERM_00365430</name>
</gene>
<organism evidence="1 2">
    <name type="scientific">Tetrahymena thermophila (strain SB210)</name>
    <dbReference type="NCBI Taxonomy" id="312017"/>
    <lineage>
        <taxon>Eukaryota</taxon>
        <taxon>Sar</taxon>
        <taxon>Alveolata</taxon>
        <taxon>Ciliophora</taxon>
        <taxon>Intramacronucleata</taxon>
        <taxon>Oligohymenophorea</taxon>
        <taxon>Hymenostomatida</taxon>
        <taxon>Tetrahymenina</taxon>
        <taxon>Tetrahymenidae</taxon>
        <taxon>Tetrahymena</taxon>
    </lineage>
</organism>
<evidence type="ECO:0000313" key="1">
    <source>
        <dbReference type="EMBL" id="EAR87211.2"/>
    </source>
</evidence>
<dbReference type="KEGG" id="tet:TTHERM_00365430"/>
<dbReference type="GeneID" id="7842424"/>
<proteinExistence type="predicted"/>
<dbReference type="Proteomes" id="UP000009168">
    <property type="component" value="Unassembled WGS sequence"/>
</dbReference>
<dbReference type="EMBL" id="GG662855">
    <property type="protein sequence ID" value="EAR87211.2"/>
    <property type="molecule type" value="Genomic_DNA"/>
</dbReference>
<evidence type="ECO:0000313" key="2">
    <source>
        <dbReference type="Proteomes" id="UP000009168"/>
    </source>
</evidence>
<dbReference type="HOGENOM" id="CLU_2163496_0_0_1"/>
<dbReference type="RefSeq" id="XP_001007456.2">
    <property type="nucleotide sequence ID" value="XM_001007456.2"/>
</dbReference>
<accession>Q22P98</accession>
<dbReference type="AlphaFoldDB" id="Q22P98"/>
<protein>
    <submittedName>
        <fullName evidence="1">Uncharacterized protein</fullName>
    </submittedName>
</protein>
<keyword evidence="2" id="KW-1185">Reference proteome</keyword>
<name>Q22P98_TETTS</name>